<reference evidence="2" key="1">
    <citation type="submission" date="2023-07" db="EMBL/GenBank/DDBJ databases">
        <authorList>
            <consortium name="CYATHOMIX"/>
        </authorList>
    </citation>
    <scope>NUCLEOTIDE SEQUENCE</scope>
    <source>
        <strain evidence="2">N/A</strain>
    </source>
</reference>
<dbReference type="PANTHER" id="PTHR21523">
    <property type="match status" value="1"/>
</dbReference>
<name>A0AA36HCY7_CYLNA</name>
<sequence>MTGVLQTINDFSAHASSDQMSVLSPRLFSVVPHKPSSSEKQLLSPTILSFQKEGFLSMQELFEMATMNEKQQNLLLDMIMDVSGAGKAVEETLAKIKPEIEDVKNVKLPLVQELARKHDRWLRAHAKFTKEQRQEYEKNGFAFMNGDQLKLVYDSEEQRLYGINITELSRMTKEEKIKRIERDIRKLATLDRPLPQKPVPSWGPVEFGELSELFANEAISVRTRRQASGPPEGDPPIPGESEQELEERGVRINGILFQTLEPYAFEPEIGTGAALEVITLSPHAFIPEILFPRAFRQETLTPRAFIGAVLSPNALMARILSPTALRLEILSPRALHAWVLSPEALLVEILSPRMLDPRVLSPMALIVEVLSPGILSPFVGSAELGSVLVLSPHVLSPRYKSPEKMVIEVLSPHILGGPHSHEEAFHQVTEFGSHSPHYHGDSSHEREEGSHHSHELDNELSLESYPGLSSITGHIRHRHGGQGDARTGELFPGLADLLGGSHAENDPLSELLGLGAHSHHNHGPSHGSHGSNEQEHESHGSHEPHGSHESHGSHEPHGSHGHHEPELFPGFSELFGGGGHGGSHEPELAGLSELVGFGHGHNHGGSEHGNHGGGDLFSELSSLFGGHGSHSPQHSHSAHGSHAGAHSSHESHENHEESVPGLPPLIHIVNPLRQ</sequence>
<gene>
    <name evidence="2" type="ORF">CYNAS_LOCUS20385</name>
</gene>
<feature type="region of interest" description="Disordered" evidence="1">
    <location>
        <begin position="222"/>
        <end position="245"/>
    </location>
</feature>
<dbReference type="PANTHER" id="PTHR21523:SF38">
    <property type="entry name" value="MLT-TEN (MLT-10) RELATED"/>
    <property type="match status" value="1"/>
</dbReference>
<feature type="region of interest" description="Disordered" evidence="1">
    <location>
        <begin position="432"/>
        <end position="487"/>
    </location>
</feature>
<dbReference type="EMBL" id="CATQJL010000316">
    <property type="protein sequence ID" value="CAJ0608402.1"/>
    <property type="molecule type" value="Genomic_DNA"/>
</dbReference>
<feature type="compositionally biased region" description="Basic and acidic residues" evidence="1">
    <location>
        <begin position="647"/>
        <end position="658"/>
    </location>
</feature>
<organism evidence="2 3">
    <name type="scientific">Cylicocyclus nassatus</name>
    <name type="common">Nematode worm</name>
    <dbReference type="NCBI Taxonomy" id="53992"/>
    <lineage>
        <taxon>Eukaryota</taxon>
        <taxon>Metazoa</taxon>
        <taxon>Ecdysozoa</taxon>
        <taxon>Nematoda</taxon>
        <taxon>Chromadorea</taxon>
        <taxon>Rhabditida</taxon>
        <taxon>Rhabditina</taxon>
        <taxon>Rhabditomorpha</taxon>
        <taxon>Strongyloidea</taxon>
        <taxon>Strongylidae</taxon>
        <taxon>Cylicocyclus</taxon>
    </lineage>
</organism>
<dbReference type="Pfam" id="PF04870">
    <property type="entry name" value="Moulting_cycle"/>
    <property type="match status" value="1"/>
</dbReference>
<accession>A0AA36HCY7</accession>
<feature type="compositionally biased region" description="Basic and acidic residues" evidence="1">
    <location>
        <begin position="438"/>
        <end position="457"/>
    </location>
</feature>
<dbReference type="Proteomes" id="UP001176961">
    <property type="component" value="Unassembled WGS sequence"/>
</dbReference>
<feature type="region of interest" description="Disordered" evidence="1">
    <location>
        <begin position="513"/>
        <end position="674"/>
    </location>
</feature>
<comment type="caution">
    <text evidence="2">The sequence shown here is derived from an EMBL/GenBank/DDBJ whole genome shotgun (WGS) entry which is preliminary data.</text>
</comment>
<feature type="compositionally biased region" description="Basic and acidic residues" evidence="1">
    <location>
        <begin position="532"/>
        <end position="566"/>
    </location>
</feature>
<dbReference type="InterPro" id="IPR006954">
    <property type="entry name" value="Mlt-10-like"/>
</dbReference>
<evidence type="ECO:0000313" key="3">
    <source>
        <dbReference type="Proteomes" id="UP001176961"/>
    </source>
</evidence>
<evidence type="ECO:0000313" key="2">
    <source>
        <dbReference type="EMBL" id="CAJ0608402.1"/>
    </source>
</evidence>
<proteinExistence type="predicted"/>
<feature type="compositionally biased region" description="Low complexity" evidence="1">
    <location>
        <begin position="616"/>
        <end position="646"/>
    </location>
</feature>
<protein>
    <submittedName>
        <fullName evidence="2">Uncharacterized protein</fullName>
    </submittedName>
</protein>
<dbReference type="AlphaFoldDB" id="A0AA36HCY7"/>
<evidence type="ECO:0000256" key="1">
    <source>
        <dbReference type="SAM" id="MobiDB-lite"/>
    </source>
</evidence>
<keyword evidence="3" id="KW-1185">Reference proteome</keyword>